<evidence type="ECO:0000256" key="1">
    <source>
        <dbReference type="ARBA" id="ARBA00001933"/>
    </source>
</evidence>
<reference evidence="18" key="1">
    <citation type="submission" date="2020-05" db="EMBL/GenBank/DDBJ databases">
        <title>Phylogenomic resolution of chytrid fungi.</title>
        <authorList>
            <person name="Stajich J.E."/>
            <person name="Amses K."/>
            <person name="Simmons R."/>
            <person name="Seto K."/>
            <person name="Myers J."/>
            <person name="Bonds A."/>
            <person name="Quandt C.A."/>
            <person name="Barry K."/>
            <person name="Liu P."/>
            <person name="Grigoriev I."/>
            <person name="Longcore J.E."/>
            <person name="James T.Y."/>
        </authorList>
    </citation>
    <scope>NUCLEOTIDE SEQUENCE</scope>
    <source>
        <strain evidence="18">JEL0513</strain>
    </source>
</reference>
<evidence type="ECO:0000256" key="16">
    <source>
        <dbReference type="PIRSR" id="PIRSR602129-50"/>
    </source>
</evidence>
<keyword evidence="11" id="KW-0472">Membrane</keyword>
<evidence type="ECO:0000256" key="17">
    <source>
        <dbReference type="SAM" id="MobiDB-lite"/>
    </source>
</evidence>
<dbReference type="Gene3D" id="3.90.1150.10">
    <property type="entry name" value="Aspartate Aminotransferase, domain 1"/>
    <property type="match status" value="2"/>
</dbReference>
<sequence length="721" mass="77771">MLGLRELNALTKTPAVEALKNAALLYLVLKSTNYVIDYLRIKGVSTAASDLLKFVLQKSITFTRAFVPGADRLIAAQVESNVKSLQKKLVGDMPENLKHRSLPAKGLPRSAVLNELVRLKGLDKVDYNAGKVSGAVYHGGEDVNKLITEAFGMYTVANPLHPEIFPGVRQMEAEVISMVLRMYNAPEEAAGSMTSGGTESLLMAIKTYRDMAFQLRGVTEPEMIMPETIHTAVDKGAAYFGVKLIHIPIDSVTGEVDVSKVARAINRNTIMIAGSAPNFPHGIIDPIPELAALAKKHGIPMHVDACLGGFIVPFAEKAGFPLPFHVDFRNEGVTSISCDTHKYGFAPKGSSVIMYRSKQIRNYQYFITTEWPGGVYCSPTIAGSRPGALVAGCWAAMMHFGEAGYVETTREIILAAREIAAGGWHLSILQNPPALHIACTYLTVKSSKLLVRDINEIVEILRKDPSAGNGDVAAIYGTMASVPDRTVIKEVCNGEGSDKQPSQQLDSLQLHQTNEAELMRVALPMAPMPILTMQQMQQMMNMNMIGVDMGLPLGLDVGMGGMGGMGDINMDIGNVSIDGGLGIMLPMQMQPMQINTVFPSHQHSQPLQQPQSASAALSPSASISTPAPARKARRVSATKNKRTKGKAVDDNDFDEHDDAAAAANHGDSDVDREESVATQAYVRNGIRNPRIPIPRVKAIMKEDEDVLMVGLDAATAMGFAA</sequence>
<accession>A0AAD5SU25</accession>
<comment type="cofactor">
    <cofactor evidence="1 16">
        <name>pyridoxal 5'-phosphate</name>
        <dbReference type="ChEBI" id="CHEBI:597326"/>
    </cofactor>
</comment>
<dbReference type="Pfam" id="PF00282">
    <property type="entry name" value="Pyridoxal_deC"/>
    <property type="match status" value="1"/>
</dbReference>
<feature type="compositionally biased region" description="Basic residues" evidence="17">
    <location>
        <begin position="630"/>
        <end position="645"/>
    </location>
</feature>
<evidence type="ECO:0000313" key="18">
    <source>
        <dbReference type="EMBL" id="KAJ3103131.1"/>
    </source>
</evidence>
<keyword evidence="7 16" id="KW-0663">Pyridoxal phosphate</keyword>
<comment type="similarity">
    <text evidence="13">Belongs to the group II decarboxylase family. Sphingosine-1-phosphate lyase subfamily.</text>
</comment>
<dbReference type="InterPro" id="IPR050477">
    <property type="entry name" value="GrpII_AminoAcid_Decarb"/>
</dbReference>
<name>A0AAD5SU25_9FUNG</name>
<evidence type="ECO:0000256" key="12">
    <source>
        <dbReference type="ARBA" id="ARBA00023239"/>
    </source>
</evidence>
<keyword evidence="8" id="KW-0746">Sphingolipid metabolism</keyword>
<evidence type="ECO:0000256" key="10">
    <source>
        <dbReference type="ARBA" id="ARBA00023098"/>
    </source>
</evidence>
<dbReference type="PANTHER" id="PTHR42735">
    <property type="match status" value="1"/>
</dbReference>
<dbReference type="SUPFAM" id="SSF53383">
    <property type="entry name" value="PLP-dependent transferases"/>
    <property type="match status" value="1"/>
</dbReference>
<evidence type="ECO:0000256" key="11">
    <source>
        <dbReference type="ARBA" id="ARBA00023136"/>
    </source>
</evidence>
<keyword evidence="19" id="KW-1185">Reference proteome</keyword>
<dbReference type="GO" id="GO:0030149">
    <property type="term" value="P:sphingolipid catabolic process"/>
    <property type="evidence" value="ECO:0007669"/>
    <property type="project" value="TreeGrafter"/>
</dbReference>
<dbReference type="AlphaFoldDB" id="A0AAD5SU25"/>
<dbReference type="GO" id="GO:0030170">
    <property type="term" value="F:pyridoxal phosphate binding"/>
    <property type="evidence" value="ECO:0007669"/>
    <property type="project" value="InterPro"/>
</dbReference>
<gene>
    <name evidence="18" type="ORF">HK100_004257</name>
</gene>
<dbReference type="GO" id="GO:0008117">
    <property type="term" value="F:sphinganine-1-phosphate aldolase activity"/>
    <property type="evidence" value="ECO:0007669"/>
    <property type="project" value="UniProtKB-EC"/>
</dbReference>
<dbReference type="InterPro" id="IPR015421">
    <property type="entry name" value="PyrdxlP-dep_Trfase_major"/>
</dbReference>
<comment type="pathway">
    <text evidence="4">Sphingolipid metabolism.</text>
</comment>
<evidence type="ECO:0000256" key="9">
    <source>
        <dbReference type="ARBA" id="ARBA00022989"/>
    </source>
</evidence>
<evidence type="ECO:0000256" key="14">
    <source>
        <dbReference type="ARBA" id="ARBA00038965"/>
    </source>
</evidence>
<proteinExistence type="inferred from homology"/>
<feature type="compositionally biased region" description="Low complexity" evidence="17">
    <location>
        <begin position="600"/>
        <end position="629"/>
    </location>
</feature>
<feature type="modified residue" description="N6-(pyridoxal phosphate)lysine" evidence="16">
    <location>
        <position position="342"/>
    </location>
</feature>
<evidence type="ECO:0000256" key="3">
    <source>
        <dbReference type="ARBA" id="ARBA00004760"/>
    </source>
</evidence>
<evidence type="ECO:0000256" key="8">
    <source>
        <dbReference type="ARBA" id="ARBA00022919"/>
    </source>
</evidence>
<dbReference type="Gene3D" id="6.10.140.2150">
    <property type="match status" value="1"/>
</dbReference>
<comment type="pathway">
    <text evidence="3">Lipid metabolism; sphingolipid metabolism.</text>
</comment>
<feature type="non-terminal residue" evidence="18">
    <location>
        <position position="721"/>
    </location>
</feature>
<organism evidence="18 19">
    <name type="scientific">Physocladia obscura</name>
    <dbReference type="NCBI Taxonomy" id="109957"/>
    <lineage>
        <taxon>Eukaryota</taxon>
        <taxon>Fungi</taxon>
        <taxon>Fungi incertae sedis</taxon>
        <taxon>Chytridiomycota</taxon>
        <taxon>Chytridiomycota incertae sedis</taxon>
        <taxon>Chytridiomycetes</taxon>
        <taxon>Chytridiales</taxon>
        <taxon>Chytriomycetaceae</taxon>
        <taxon>Physocladia</taxon>
    </lineage>
</organism>
<evidence type="ECO:0000256" key="4">
    <source>
        <dbReference type="ARBA" id="ARBA00004991"/>
    </source>
</evidence>
<dbReference type="EC" id="4.1.2.27" evidence="14"/>
<keyword evidence="10" id="KW-0443">Lipid metabolism</keyword>
<evidence type="ECO:0000313" key="19">
    <source>
        <dbReference type="Proteomes" id="UP001211907"/>
    </source>
</evidence>
<keyword evidence="9" id="KW-1133">Transmembrane helix</keyword>
<keyword evidence="5" id="KW-0812">Transmembrane</keyword>
<protein>
    <recommendedName>
        <fullName evidence="14">sphinganine-1-phosphate aldolase</fullName>
        <ecNumber evidence="14">4.1.2.27</ecNumber>
    </recommendedName>
    <alternativeName>
        <fullName evidence="15">Sphingosine-1-phosphate aldolase</fullName>
    </alternativeName>
</protein>
<dbReference type="InterPro" id="IPR015424">
    <property type="entry name" value="PyrdxlP-dep_Trfase"/>
</dbReference>
<evidence type="ECO:0000256" key="15">
    <source>
        <dbReference type="ARBA" id="ARBA00042568"/>
    </source>
</evidence>
<keyword evidence="6" id="KW-0256">Endoplasmic reticulum</keyword>
<evidence type="ECO:0000256" key="13">
    <source>
        <dbReference type="ARBA" id="ARBA00038302"/>
    </source>
</evidence>
<dbReference type="EMBL" id="JADGJH010002122">
    <property type="protein sequence ID" value="KAJ3103131.1"/>
    <property type="molecule type" value="Genomic_DNA"/>
</dbReference>
<dbReference type="PANTHER" id="PTHR42735:SF6">
    <property type="entry name" value="SPHINGOSINE-1-PHOSPHATE LYASE 1"/>
    <property type="match status" value="1"/>
</dbReference>
<evidence type="ECO:0000256" key="6">
    <source>
        <dbReference type="ARBA" id="ARBA00022824"/>
    </source>
</evidence>
<dbReference type="FunFam" id="3.40.640.10:FF:000020">
    <property type="entry name" value="sphingosine-1-phosphate lyase 1"/>
    <property type="match status" value="1"/>
</dbReference>
<dbReference type="GO" id="GO:0005789">
    <property type="term" value="C:endoplasmic reticulum membrane"/>
    <property type="evidence" value="ECO:0007669"/>
    <property type="project" value="UniProtKB-SubCell"/>
</dbReference>
<evidence type="ECO:0000256" key="7">
    <source>
        <dbReference type="ARBA" id="ARBA00022898"/>
    </source>
</evidence>
<keyword evidence="12" id="KW-0456">Lyase</keyword>
<evidence type="ECO:0000256" key="5">
    <source>
        <dbReference type="ARBA" id="ARBA00022692"/>
    </source>
</evidence>
<dbReference type="InterPro" id="IPR002129">
    <property type="entry name" value="PyrdxlP-dep_de-COase"/>
</dbReference>
<comment type="caution">
    <text evidence="18">The sequence shown here is derived from an EMBL/GenBank/DDBJ whole genome shotgun (WGS) entry which is preliminary data.</text>
</comment>
<dbReference type="Gene3D" id="3.40.640.10">
    <property type="entry name" value="Type I PLP-dependent aspartate aminotransferase-like (Major domain)"/>
    <property type="match status" value="1"/>
</dbReference>
<dbReference type="GO" id="GO:0019752">
    <property type="term" value="P:carboxylic acid metabolic process"/>
    <property type="evidence" value="ECO:0007669"/>
    <property type="project" value="InterPro"/>
</dbReference>
<comment type="subcellular location">
    <subcellularLocation>
        <location evidence="2">Endoplasmic reticulum membrane</location>
        <topology evidence="2">Single-pass membrane protein</topology>
    </subcellularLocation>
</comment>
<feature type="region of interest" description="Disordered" evidence="17">
    <location>
        <begin position="600"/>
        <end position="654"/>
    </location>
</feature>
<dbReference type="InterPro" id="IPR015422">
    <property type="entry name" value="PyrdxlP-dep_Trfase_small"/>
</dbReference>
<evidence type="ECO:0000256" key="2">
    <source>
        <dbReference type="ARBA" id="ARBA00004389"/>
    </source>
</evidence>
<dbReference type="Proteomes" id="UP001211907">
    <property type="component" value="Unassembled WGS sequence"/>
</dbReference>